<keyword evidence="1" id="KW-0812">Transmembrane</keyword>
<gene>
    <name evidence="2" type="ORF">IOD40_06810</name>
</gene>
<keyword evidence="1" id="KW-0472">Membrane</keyword>
<proteinExistence type="predicted"/>
<sequence length="84" mass="9004">MLTLLFSRTGVMVAGIVIATLIAVWAVTAAYQAGRNAERTAALTTSVEILRERSAIDDQTRSMDSGSLCRALGGVWVSDERTCQ</sequence>
<feature type="transmembrane region" description="Helical" evidence="1">
    <location>
        <begin position="12"/>
        <end position="31"/>
    </location>
</feature>
<organism evidence="2 3">
    <name type="scientific">Aquamicrobium zhengzhouense</name>
    <dbReference type="NCBI Taxonomy" id="2781738"/>
    <lineage>
        <taxon>Bacteria</taxon>
        <taxon>Pseudomonadati</taxon>
        <taxon>Pseudomonadota</taxon>
        <taxon>Alphaproteobacteria</taxon>
        <taxon>Hyphomicrobiales</taxon>
        <taxon>Phyllobacteriaceae</taxon>
        <taxon>Aquamicrobium</taxon>
    </lineage>
</organism>
<reference evidence="2 3" key="1">
    <citation type="submission" date="2020-10" db="EMBL/GenBank/DDBJ databases">
        <title>Aquamicrobium zhengzhouensis sp. nov., a exopolysaccharide producing bacterium isolated from farmland soil.</title>
        <authorList>
            <person name="Wang X."/>
        </authorList>
    </citation>
    <scope>NUCLEOTIDE SEQUENCE [LARGE SCALE GENOMIC DNA]</scope>
    <source>
        <strain evidence="3">cd-1</strain>
    </source>
</reference>
<comment type="caution">
    <text evidence="2">The sequence shown here is derived from an EMBL/GenBank/DDBJ whole genome shotgun (WGS) entry which is preliminary data.</text>
</comment>
<evidence type="ECO:0000313" key="2">
    <source>
        <dbReference type="EMBL" id="MBI1620374.1"/>
    </source>
</evidence>
<accession>A0ABS0SAR6</accession>
<evidence type="ECO:0000313" key="3">
    <source>
        <dbReference type="Proteomes" id="UP000601789"/>
    </source>
</evidence>
<keyword evidence="3" id="KW-1185">Reference proteome</keyword>
<dbReference type="RefSeq" id="WP_198475672.1">
    <property type="nucleotide sequence ID" value="NZ_JADGMQ010000003.1"/>
</dbReference>
<dbReference type="Proteomes" id="UP000601789">
    <property type="component" value="Unassembled WGS sequence"/>
</dbReference>
<dbReference type="EMBL" id="JADGMQ010000003">
    <property type="protein sequence ID" value="MBI1620374.1"/>
    <property type="molecule type" value="Genomic_DNA"/>
</dbReference>
<keyword evidence="1" id="KW-1133">Transmembrane helix</keyword>
<protein>
    <submittedName>
        <fullName evidence="2">Uncharacterized protein</fullName>
    </submittedName>
</protein>
<evidence type="ECO:0000256" key="1">
    <source>
        <dbReference type="SAM" id="Phobius"/>
    </source>
</evidence>
<name>A0ABS0SAR6_9HYPH</name>